<reference evidence="2 3" key="1">
    <citation type="submission" date="2018-10" db="EMBL/GenBank/DDBJ databases">
        <title>Co-occurring genomic capacity for anaerobic methane metabolism and dissimilatory sulfite reduction discovered in the Korarchaeota.</title>
        <authorList>
            <person name="Mckay L.J."/>
            <person name="Dlakic M."/>
            <person name="Fields M.W."/>
            <person name="Delmont T.O."/>
            <person name="Eren A.M."/>
            <person name="Jay Z.J."/>
            <person name="Klingelsmith K.B."/>
            <person name="Rusch D.B."/>
            <person name="Inskeep W.P."/>
        </authorList>
    </citation>
    <scope>NUCLEOTIDE SEQUENCE [LARGE SCALE GENOMIC DNA]</scope>
    <source>
        <strain evidence="2 3">MDKW</strain>
    </source>
</reference>
<sequence>MEDYGLVSIILPAYNAERYIKDAIESILKQTYLNFELIVVNDGSKDRTLEIAKSFKDERINLIDLKENKGVSYARNVALDIAKGKWIAFAAADDLWKPERLEYLLNIISKYEYGKYFIADDMILCYETNNGKLVRYGSEIRLWFPGIYRKFGSSEVIEIGYKDFLYIAFQPILPSKVVQENKFKFPENLSLGEDLYFYAKLFKSGLKMLLTKKSYYFYRIRPGSLTDLGIEEFINKVKNFEKALESDKEFNAEDKELFKKYFDSQIEIRTRKEIDLNKNDLLIHGLKGLVIAFLKNPYLFFRFLFNNLSNPYKIVSLLRLVILAGRGGGIKRV</sequence>
<dbReference type="InterPro" id="IPR050834">
    <property type="entry name" value="Glycosyltransf_2"/>
</dbReference>
<keyword evidence="3" id="KW-1185">Reference proteome</keyword>
<gene>
    <name evidence="2" type="ORF">D6D85_07325</name>
</gene>
<dbReference type="GO" id="GO:0016740">
    <property type="term" value="F:transferase activity"/>
    <property type="evidence" value="ECO:0007669"/>
    <property type="project" value="UniProtKB-KW"/>
</dbReference>
<protein>
    <submittedName>
        <fullName evidence="2">Glycosyltransferase family 2 protein</fullName>
    </submittedName>
</protein>
<dbReference type="SUPFAM" id="SSF53448">
    <property type="entry name" value="Nucleotide-diphospho-sugar transferases"/>
    <property type="match status" value="1"/>
</dbReference>
<evidence type="ECO:0000259" key="1">
    <source>
        <dbReference type="Pfam" id="PF00535"/>
    </source>
</evidence>
<dbReference type="OrthoDB" id="46222at2157"/>
<dbReference type="EMBL" id="RCOS01000084">
    <property type="protein sequence ID" value="RSN74839.1"/>
    <property type="molecule type" value="Genomic_DNA"/>
</dbReference>
<evidence type="ECO:0000313" key="3">
    <source>
        <dbReference type="Proteomes" id="UP000277582"/>
    </source>
</evidence>
<organism evidence="2 3">
    <name type="scientific">Candidatus Methanodesulfokora washburnensis</name>
    <dbReference type="NCBI Taxonomy" id="2478471"/>
    <lineage>
        <taxon>Archaea</taxon>
        <taxon>Thermoproteota</taxon>
        <taxon>Candidatus Korarchaeia</taxon>
        <taxon>Candidatus Korarchaeia incertae sedis</taxon>
        <taxon>Candidatus Methanodesulfokora</taxon>
    </lineage>
</organism>
<dbReference type="PANTHER" id="PTHR43685">
    <property type="entry name" value="GLYCOSYLTRANSFERASE"/>
    <property type="match status" value="1"/>
</dbReference>
<proteinExistence type="predicted"/>
<comment type="caution">
    <text evidence="2">The sequence shown here is derived from an EMBL/GenBank/DDBJ whole genome shotgun (WGS) entry which is preliminary data.</text>
</comment>
<dbReference type="RefSeq" id="WP_125671366.1">
    <property type="nucleotide sequence ID" value="NZ_RCOS01000084.1"/>
</dbReference>
<dbReference type="Pfam" id="PF00535">
    <property type="entry name" value="Glycos_transf_2"/>
    <property type="match status" value="1"/>
</dbReference>
<keyword evidence="2" id="KW-0808">Transferase</keyword>
<accession>A0A3R9RNX2</accession>
<dbReference type="AlphaFoldDB" id="A0A3R9RNX2"/>
<dbReference type="Proteomes" id="UP000277582">
    <property type="component" value="Unassembled WGS sequence"/>
</dbReference>
<dbReference type="InterPro" id="IPR001173">
    <property type="entry name" value="Glyco_trans_2-like"/>
</dbReference>
<evidence type="ECO:0000313" key="2">
    <source>
        <dbReference type="EMBL" id="RSN74839.1"/>
    </source>
</evidence>
<feature type="domain" description="Glycosyltransferase 2-like" evidence="1">
    <location>
        <begin position="8"/>
        <end position="113"/>
    </location>
</feature>
<dbReference type="PANTHER" id="PTHR43685:SF2">
    <property type="entry name" value="GLYCOSYLTRANSFERASE 2-LIKE DOMAIN-CONTAINING PROTEIN"/>
    <property type="match status" value="1"/>
</dbReference>
<dbReference type="Gene3D" id="3.90.550.10">
    <property type="entry name" value="Spore Coat Polysaccharide Biosynthesis Protein SpsA, Chain A"/>
    <property type="match status" value="1"/>
</dbReference>
<dbReference type="InterPro" id="IPR029044">
    <property type="entry name" value="Nucleotide-diphossugar_trans"/>
</dbReference>
<name>A0A3R9RNX2_9CREN</name>
<dbReference type="CDD" id="cd00761">
    <property type="entry name" value="Glyco_tranf_GTA_type"/>
    <property type="match status" value="1"/>
</dbReference>